<dbReference type="PROSITE" id="PS51900">
    <property type="entry name" value="CB"/>
    <property type="match status" value="1"/>
</dbReference>
<evidence type="ECO:0000259" key="6">
    <source>
        <dbReference type="PROSITE" id="PS51898"/>
    </source>
</evidence>
<dbReference type="PANTHER" id="PTHR30349">
    <property type="entry name" value="PHAGE INTEGRASE-RELATED"/>
    <property type="match status" value="1"/>
</dbReference>
<evidence type="ECO:0000256" key="5">
    <source>
        <dbReference type="PROSITE-ProRule" id="PRU01248"/>
    </source>
</evidence>
<dbReference type="InterPro" id="IPR025269">
    <property type="entry name" value="SAM-like_dom"/>
</dbReference>
<evidence type="ECO:0000313" key="9">
    <source>
        <dbReference type="Proteomes" id="UP000176050"/>
    </source>
</evidence>
<dbReference type="GO" id="GO:0003677">
    <property type="term" value="F:DNA binding"/>
    <property type="evidence" value="ECO:0007669"/>
    <property type="project" value="UniProtKB-UniRule"/>
</dbReference>
<protein>
    <submittedName>
        <fullName evidence="8">Recombinase</fullName>
    </submittedName>
</protein>
<dbReference type="SUPFAM" id="SSF56349">
    <property type="entry name" value="DNA breaking-rejoining enzymes"/>
    <property type="match status" value="1"/>
</dbReference>
<evidence type="ECO:0000313" key="8">
    <source>
        <dbReference type="EMBL" id="AOW21290.1"/>
    </source>
</evidence>
<dbReference type="InterPro" id="IPR013762">
    <property type="entry name" value="Integrase-like_cat_sf"/>
</dbReference>
<dbReference type="Pfam" id="PF00589">
    <property type="entry name" value="Phage_integrase"/>
    <property type="match status" value="1"/>
</dbReference>
<dbReference type="OrthoDB" id="1068680at2"/>
<keyword evidence="4" id="KW-0233">DNA recombination</keyword>
<proteinExistence type="inferred from homology"/>
<organism evidence="8 9">
    <name type="scientific">Urechidicola croceus</name>
    <dbReference type="NCBI Taxonomy" id="1850246"/>
    <lineage>
        <taxon>Bacteria</taxon>
        <taxon>Pseudomonadati</taxon>
        <taxon>Bacteroidota</taxon>
        <taxon>Flavobacteriia</taxon>
        <taxon>Flavobacteriales</taxon>
        <taxon>Flavobacteriaceae</taxon>
        <taxon>Urechidicola</taxon>
    </lineage>
</organism>
<keyword evidence="2" id="KW-0229">DNA integration</keyword>
<dbReference type="GO" id="GO:0015074">
    <property type="term" value="P:DNA integration"/>
    <property type="evidence" value="ECO:0007669"/>
    <property type="project" value="UniProtKB-KW"/>
</dbReference>
<evidence type="ECO:0000259" key="7">
    <source>
        <dbReference type="PROSITE" id="PS51900"/>
    </source>
</evidence>
<dbReference type="Pfam" id="PF13102">
    <property type="entry name" value="Phage_int_SAM_5"/>
    <property type="match status" value="1"/>
</dbReference>
<dbReference type="Gene3D" id="1.10.443.10">
    <property type="entry name" value="Intergrase catalytic core"/>
    <property type="match status" value="1"/>
</dbReference>
<dbReference type="PANTHER" id="PTHR30349:SF64">
    <property type="entry name" value="PROPHAGE INTEGRASE INTD-RELATED"/>
    <property type="match status" value="1"/>
</dbReference>
<dbReference type="PROSITE" id="PS51898">
    <property type="entry name" value="TYR_RECOMBINASE"/>
    <property type="match status" value="1"/>
</dbReference>
<dbReference type="InterPro" id="IPR050090">
    <property type="entry name" value="Tyrosine_recombinase_XerCD"/>
</dbReference>
<dbReference type="AlphaFoldDB" id="A0A1D8P9M2"/>
<dbReference type="InterPro" id="IPR002104">
    <property type="entry name" value="Integrase_catalytic"/>
</dbReference>
<gene>
    <name evidence="8" type="ORF">LPB138_11640</name>
</gene>
<dbReference type="Proteomes" id="UP000176050">
    <property type="component" value="Chromosome"/>
</dbReference>
<dbReference type="STRING" id="1850246.LPB138_11640"/>
<evidence type="ECO:0000256" key="2">
    <source>
        <dbReference type="ARBA" id="ARBA00022908"/>
    </source>
</evidence>
<dbReference type="KEGG" id="lul:LPB138_11640"/>
<dbReference type="EMBL" id="CP017478">
    <property type="protein sequence ID" value="AOW21290.1"/>
    <property type="molecule type" value="Genomic_DNA"/>
</dbReference>
<dbReference type="Pfam" id="PF17293">
    <property type="entry name" value="Arm-DNA-bind_5"/>
    <property type="match status" value="1"/>
</dbReference>
<dbReference type="Gene3D" id="1.10.150.130">
    <property type="match status" value="1"/>
</dbReference>
<dbReference type="InterPro" id="IPR011010">
    <property type="entry name" value="DNA_brk_join_enz"/>
</dbReference>
<keyword evidence="9" id="KW-1185">Reference proteome</keyword>
<feature type="domain" description="Tyr recombinase" evidence="6">
    <location>
        <begin position="211"/>
        <end position="403"/>
    </location>
</feature>
<evidence type="ECO:0000256" key="4">
    <source>
        <dbReference type="ARBA" id="ARBA00023172"/>
    </source>
</evidence>
<evidence type="ECO:0000256" key="1">
    <source>
        <dbReference type="ARBA" id="ARBA00008857"/>
    </source>
</evidence>
<dbReference type="InterPro" id="IPR035386">
    <property type="entry name" value="Arm-DNA-bind_5"/>
</dbReference>
<comment type="similarity">
    <text evidence="1">Belongs to the 'phage' integrase family.</text>
</comment>
<name>A0A1D8P9M2_9FLAO</name>
<sequence>MSSNAKIVLRKKPNKEGHCPLCIRITKNRRSNYHYIGHNIDPNDWDVKNIRVRKSHPYSDRLNGLLSTKLSEANKMLIDLQSSKKDISANQIKEKLYASSESVTFFEVAQDFLDDLEANEKLSRLSTDKARINHVLKFTTSKQLTFQEIDENFLKKFKTYLRTKHNLSERSIVNNLIVIRTIYNRAIKLGIVDRKLYPFGSDKIRIKFPETEKIGLTRNEVIELESVDNLTKNETHARNLWLFSFYFAGIRVADILKIRWNDIFDNRLHYRMNKNSKLLSLKIPDKVFPILKDYINDKQSEEDFIFPEMKKADLKNAKDVYAKTKTANKKFNKYLVTVADKAKISKKVTMHIARHTFGNISEDKIPINMLQKLYRHSSITTTINYQSNFMHRDADDALDSVVNF</sequence>
<dbReference type="GO" id="GO:0006310">
    <property type="term" value="P:DNA recombination"/>
    <property type="evidence" value="ECO:0007669"/>
    <property type="project" value="UniProtKB-KW"/>
</dbReference>
<dbReference type="InterPro" id="IPR010998">
    <property type="entry name" value="Integrase_recombinase_N"/>
</dbReference>
<accession>A0A1D8P9M2</accession>
<reference evidence="8 9" key="1">
    <citation type="submission" date="2016-10" db="EMBL/GenBank/DDBJ databases">
        <title>Lutibacter sp. LPB0138, isolated from marine gastropod.</title>
        <authorList>
            <person name="Kim E."/>
            <person name="Yi H."/>
        </authorList>
    </citation>
    <scope>NUCLEOTIDE SEQUENCE [LARGE SCALE GENOMIC DNA]</scope>
    <source>
        <strain evidence="8 9">LPB0138</strain>
    </source>
</reference>
<feature type="domain" description="Core-binding (CB)" evidence="7">
    <location>
        <begin position="103"/>
        <end position="187"/>
    </location>
</feature>
<dbReference type="InterPro" id="IPR044068">
    <property type="entry name" value="CB"/>
</dbReference>
<dbReference type="RefSeq" id="WP_070237438.1">
    <property type="nucleotide sequence ID" value="NZ_CP017478.1"/>
</dbReference>
<evidence type="ECO:0000256" key="3">
    <source>
        <dbReference type="ARBA" id="ARBA00023125"/>
    </source>
</evidence>
<keyword evidence="3 5" id="KW-0238">DNA-binding</keyword>